<accession>A0ABN9SQ14</accession>
<evidence type="ECO:0000259" key="2">
    <source>
        <dbReference type="Pfam" id="PF01764"/>
    </source>
</evidence>
<dbReference type="InterPro" id="IPR002921">
    <property type="entry name" value="Fungal_lipase-type"/>
</dbReference>
<comment type="caution">
    <text evidence="3">The sequence shown here is derived from an EMBL/GenBank/DDBJ whole genome shotgun (WGS) entry which is preliminary data.</text>
</comment>
<feature type="domain" description="Fungal lipase-type" evidence="2">
    <location>
        <begin position="84"/>
        <end position="213"/>
    </location>
</feature>
<reference evidence="3" key="1">
    <citation type="submission" date="2023-10" db="EMBL/GenBank/DDBJ databases">
        <authorList>
            <person name="Chen Y."/>
            <person name="Shah S."/>
            <person name="Dougan E. K."/>
            <person name="Thang M."/>
            <person name="Chan C."/>
        </authorList>
    </citation>
    <scope>NUCLEOTIDE SEQUENCE [LARGE SCALE GENOMIC DNA]</scope>
</reference>
<protein>
    <recommendedName>
        <fullName evidence="2">Fungal lipase-type domain-containing protein</fullName>
    </recommendedName>
</protein>
<dbReference type="CDD" id="cd00519">
    <property type="entry name" value="Lipase_3"/>
    <property type="match status" value="1"/>
</dbReference>
<evidence type="ECO:0000256" key="1">
    <source>
        <dbReference type="SAM" id="MobiDB-lite"/>
    </source>
</evidence>
<dbReference type="Proteomes" id="UP001189429">
    <property type="component" value="Unassembled WGS sequence"/>
</dbReference>
<dbReference type="InterPro" id="IPR029058">
    <property type="entry name" value="AB_hydrolase_fold"/>
</dbReference>
<dbReference type="PANTHER" id="PTHR45856:SF11">
    <property type="entry name" value="FUNGAL LIPASE-LIKE DOMAIN-CONTAINING PROTEIN"/>
    <property type="match status" value="1"/>
</dbReference>
<evidence type="ECO:0000313" key="3">
    <source>
        <dbReference type="EMBL" id="CAK0833970.1"/>
    </source>
</evidence>
<feature type="region of interest" description="Disordered" evidence="1">
    <location>
        <begin position="1"/>
        <end position="25"/>
    </location>
</feature>
<feature type="region of interest" description="Disordered" evidence="1">
    <location>
        <begin position="349"/>
        <end position="372"/>
    </location>
</feature>
<dbReference type="SUPFAM" id="SSF53474">
    <property type="entry name" value="alpha/beta-Hydrolases"/>
    <property type="match status" value="1"/>
</dbReference>
<dbReference type="Pfam" id="PF01764">
    <property type="entry name" value="Lipase_3"/>
    <property type="match status" value="1"/>
</dbReference>
<dbReference type="PANTHER" id="PTHR45856">
    <property type="entry name" value="ALPHA/BETA-HYDROLASES SUPERFAMILY PROTEIN"/>
    <property type="match status" value="1"/>
</dbReference>
<dbReference type="InterPro" id="IPR051218">
    <property type="entry name" value="Sec_MonoDiacylglyc_Lipase"/>
</dbReference>
<name>A0ABN9SQ14_9DINO</name>
<proteinExistence type="predicted"/>
<keyword evidence="4" id="KW-1185">Reference proteome</keyword>
<dbReference type="EMBL" id="CAUYUJ010012447">
    <property type="protein sequence ID" value="CAK0833970.1"/>
    <property type="molecule type" value="Genomic_DNA"/>
</dbReference>
<sequence length="372" mass="40461">MSRATGASRIPEPLSRPPHGLSPHRVGAAKVREPCWSRVLRRCAARILGLWAEVRPGHRAPRVRLQGARHQRVRRARGNGKCAVSFEGTSNAQAAGTDLDYAPQAAYHGTLVHPGFLGEWGSLKPCIEAALDSYGCGQERNPIGITGHSLGGALAALAAFDFGVAGSFSVSEVYTFGMPRVGNADFADRFERLYQDRFFRVVNALDPFVSMPPRWVLYYWPPFHYSYEHLYPEVFYPGSVDTPGCTICSSRESKECPAAGPWLEIGVEGTSWHHQYLGVDMGQVGCESRVELSCTDDIPDSWCGHEWGAWIPCNKDQRGPNSSCNQETSKCRCTEGSCPVRGRCRLPGEAAEAPPAPPAALPCEAAGGSTAR</sequence>
<dbReference type="Gene3D" id="3.40.50.1820">
    <property type="entry name" value="alpha/beta hydrolase"/>
    <property type="match status" value="1"/>
</dbReference>
<feature type="compositionally biased region" description="Low complexity" evidence="1">
    <location>
        <begin position="361"/>
        <end position="372"/>
    </location>
</feature>
<organism evidence="3 4">
    <name type="scientific">Prorocentrum cordatum</name>
    <dbReference type="NCBI Taxonomy" id="2364126"/>
    <lineage>
        <taxon>Eukaryota</taxon>
        <taxon>Sar</taxon>
        <taxon>Alveolata</taxon>
        <taxon>Dinophyceae</taxon>
        <taxon>Prorocentrales</taxon>
        <taxon>Prorocentraceae</taxon>
        <taxon>Prorocentrum</taxon>
    </lineage>
</organism>
<evidence type="ECO:0000313" key="4">
    <source>
        <dbReference type="Proteomes" id="UP001189429"/>
    </source>
</evidence>
<feature type="non-terminal residue" evidence="3">
    <location>
        <position position="372"/>
    </location>
</feature>
<gene>
    <name evidence="3" type="ORF">PCOR1329_LOCUS31520</name>
</gene>